<evidence type="ECO:0000313" key="2">
    <source>
        <dbReference type="EMBL" id="KAL3524846.1"/>
    </source>
</evidence>
<accession>A0ABD3A1L7</accession>
<comment type="caution">
    <text evidence="2">The sequence shown here is derived from an EMBL/GenBank/DDBJ whole genome shotgun (WGS) entry which is preliminary data.</text>
</comment>
<organism evidence="2 3">
    <name type="scientific">Cinchona calisaya</name>
    <dbReference type="NCBI Taxonomy" id="153742"/>
    <lineage>
        <taxon>Eukaryota</taxon>
        <taxon>Viridiplantae</taxon>
        <taxon>Streptophyta</taxon>
        <taxon>Embryophyta</taxon>
        <taxon>Tracheophyta</taxon>
        <taxon>Spermatophyta</taxon>
        <taxon>Magnoliopsida</taxon>
        <taxon>eudicotyledons</taxon>
        <taxon>Gunneridae</taxon>
        <taxon>Pentapetalae</taxon>
        <taxon>asterids</taxon>
        <taxon>lamiids</taxon>
        <taxon>Gentianales</taxon>
        <taxon>Rubiaceae</taxon>
        <taxon>Cinchonoideae</taxon>
        <taxon>Cinchoneae</taxon>
        <taxon>Cinchona</taxon>
    </lineage>
</organism>
<dbReference type="AlphaFoldDB" id="A0ABD3A1L7"/>
<feature type="region of interest" description="Disordered" evidence="1">
    <location>
        <begin position="100"/>
        <end position="165"/>
    </location>
</feature>
<gene>
    <name evidence="2" type="ORF">ACH5RR_013218</name>
</gene>
<proteinExistence type="predicted"/>
<dbReference type="EMBL" id="JBJUIK010000006">
    <property type="protein sequence ID" value="KAL3524846.1"/>
    <property type="molecule type" value="Genomic_DNA"/>
</dbReference>
<protein>
    <submittedName>
        <fullName evidence="2">Uncharacterized protein</fullName>
    </submittedName>
</protein>
<sequence length="165" mass="18300">MEPNRSNTNGGQFELNVVMLSPDVEKIVPFTPIQLKEAEKNLTFSTTDEEMPLTPANFPMHTTETQNTKVDVELFTPTAKKILEEISRTSIDALCRTSTDALTGHPLGAGVKRNLNFNDTSSNEKQPEPADNKTTSNAKPTRQIPRKNAPVESPSKKNHDKLKLN</sequence>
<keyword evidence="3" id="KW-1185">Reference proteome</keyword>
<feature type="compositionally biased region" description="Basic and acidic residues" evidence="1">
    <location>
        <begin position="154"/>
        <end position="165"/>
    </location>
</feature>
<evidence type="ECO:0000313" key="3">
    <source>
        <dbReference type="Proteomes" id="UP001630127"/>
    </source>
</evidence>
<feature type="compositionally biased region" description="Polar residues" evidence="1">
    <location>
        <begin position="115"/>
        <end position="124"/>
    </location>
</feature>
<reference evidence="2 3" key="1">
    <citation type="submission" date="2024-11" db="EMBL/GenBank/DDBJ databases">
        <title>A near-complete genome assembly of Cinchona calisaya.</title>
        <authorList>
            <person name="Lian D.C."/>
            <person name="Zhao X.W."/>
            <person name="Wei L."/>
        </authorList>
    </citation>
    <scope>NUCLEOTIDE SEQUENCE [LARGE SCALE GENOMIC DNA]</scope>
    <source>
        <tissue evidence="2">Nenye</tissue>
    </source>
</reference>
<evidence type="ECO:0000256" key="1">
    <source>
        <dbReference type="SAM" id="MobiDB-lite"/>
    </source>
</evidence>
<dbReference type="Proteomes" id="UP001630127">
    <property type="component" value="Unassembled WGS sequence"/>
</dbReference>
<name>A0ABD3A1L7_9GENT</name>